<evidence type="ECO:0000256" key="1">
    <source>
        <dbReference type="SAM" id="SignalP"/>
    </source>
</evidence>
<accession>A0A1W0VUA1</accession>
<evidence type="ECO:0008006" key="4">
    <source>
        <dbReference type="Google" id="ProtNLM"/>
    </source>
</evidence>
<sequence>MLEDKKQIMAPSQMNLSAIILVVVLLPVVIAARESTSIGSFLCPEHLSGNYKGICIGLIHDAACNRVCIEESSDNYEGFCNFFQCWCQPRCTSKTEVDASAPIRQ</sequence>
<proteinExistence type="predicted"/>
<feature type="chain" id="PRO_5012190297" description="Knottin scorpion toxin-like domain-containing protein" evidence="1">
    <location>
        <begin position="32"/>
        <end position="105"/>
    </location>
</feature>
<reference evidence="3" key="2">
    <citation type="journal article" date="2018" name="Plant J.">
        <title>The Sorghum bicolor reference genome: improved assembly, gene annotations, a transcriptome atlas, and signatures of genome organization.</title>
        <authorList>
            <person name="McCormick R.F."/>
            <person name="Truong S.K."/>
            <person name="Sreedasyam A."/>
            <person name="Jenkins J."/>
            <person name="Shu S."/>
            <person name="Sims D."/>
            <person name="Kennedy M."/>
            <person name="Amirebrahimi M."/>
            <person name="Weers B.D."/>
            <person name="McKinley B."/>
            <person name="Mattison A."/>
            <person name="Morishige D.T."/>
            <person name="Grimwood J."/>
            <person name="Schmutz J."/>
            <person name="Mullet J.E."/>
        </authorList>
    </citation>
    <scope>NUCLEOTIDE SEQUENCE [LARGE SCALE GENOMIC DNA]</scope>
    <source>
        <strain evidence="3">cv. BTx623</strain>
    </source>
</reference>
<feature type="signal peptide" evidence="1">
    <location>
        <begin position="1"/>
        <end position="31"/>
    </location>
</feature>
<protein>
    <recommendedName>
        <fullName evidence="4">Knottin scorpion toxin-like domain-containing protein</fullName>
    </recommendedName>
</protein>
<dbReference type="OMA" id="NRVCIEE"/>
<dbReference type="AlphaFoldDB" id="A0A1W0VUA1"/>
<dbReference type="Gramene" id="OQU76868">
    <property type="protein sequence ID" value="OQU76868"/>
    <property type="gene ID" value="SORBI_3010G225251"/>
</dbReference>
<keyword evidence="3" id="KW-1185">Reference proteome</keyword>
<reference evidence="2 3" key="1">
    <citation type="journal article" date="2009" name="Nature">
        <title>The Sorghum bicolor genome and the diversification of grasses.</title>
        <authorList>
            <person name="Paterson A.H."/>
            <person name="Bowers J.E."/>
            <person name="Bruggmann R."/>
            <person name="Dubchak I."/>
            <person name="Grimwood J."/>
            <person name="Gundlach H."/>
            <person name="Haberer G."/>
            <person name="Hellsten U."/>
            <person name="Mitros T."/>
            <person name="Poliakov A."/>
            <person name="Schmutz J."/>
            <person name="Spannagl M."/>
            <person name="Tang H."/>
            <person name="Wang X."/>
            <person name="Wicker T."/>
            <person name="Bharti A.K."/>
            <person name="Chapman J."/>
            <person name="Feltus F.A."/>
            <person name="Gowik U."/>
            <person name="Grigoriev I.V."/>
            <person name="Lyons E."/>
            <person name="Maher C.A."/>
            <person name="Martis M."/>
            <person name="Narechania A."/>
            <person name="Otillar R.P."/>
            <person name="Penning B.W."/>
            <person name="Salamov A.A."/>
            <person name="Wang Y."/>
            <person name="Zhang L."/>
            <person name="Carpita N.C."/>
            <person name="Freeling M."/>
            <person name="Gingle A.R."/>
            <person name="Hash C.T."/>
            <person name="Keller B."/>
            <person name="Klein P."/>
            <person name="Kresovich S."/>
            <person name="McCann M.C."/>
            <person name="Ming R."/>
            <person name="Peterson D.G."/>
            <person name="Mehboob-ur-Rahman"/>
            <person name="Ware D."/>
            <person name="Westhoff P."/>
            <person name="Mayer K.F."/>
            <person name="Messing J."/>
            <person name="Rokhsar D.S."/>
        </authorList>
    </citation>
    <scope>NUCLEOTIDE SEQUENCE [LARGE SCALE GENOMIC DNA]</scope>
    <source>
        <strain evidence="3">cv. BTx623</strain>
    </source>
</reference>
<dbReference type="Proteomes" id="UP000000768">
    <property type="component" value="Chromosome 10"/>
</dbReference>
<dbReference type="SUPFAM" id="SSF57095">
    <property type="entry name" value="Scorpion toxin-like"/>
    <property type="match status" value="1"/>
</dbReference>
<name>A0A1W0VUA1_SORBI</name>
<dbReference type="Gene3D" id="3.30.30.10">
    <property type="entry name" value="Knottin, scorpion toxin-like"/>
    <property type="match status" value="1"/>
</dbReference>
<evidence type="ECO:0000313" key="2">
    <source>
        <dbReference type="EMBL" id="OQU76868.1"/>
    </source>
</evidence>
<organism evidence="2 3">
    <name type="scientific">Sorghum bicolor</name>
    <name type="common">Sorghum</name>
    <name type="synonym">Sorghum vulgare</name>
    <dbReference type="NCBI Taxonomy" id="4558"/>
    <lineage>
        <taxon>Eukaryota</taxon>
        <taxon>Viridiplantae</taxon>
        <taxon>Streptophyta</taxon>
        <taxon>Embryophyta</taxon>
        <taxon>Tracheophyta</taxon>
        <taxon>Spermatophyta</taxon>
        <taxon>Magnoliopsida</taxon>
        <taxon>Liliopsida</taxon>
        <taxon>Poales</taxon>
        <taxon>Poaceae</taxon>
        <taxon>PACMAD clade</taxon>
        <taxon>Panicoideae</taxon>
        <taxon>Andropogonodae</taxon>
        <taxon>Andropogoneae</taxon>
        <taxon>Sorghinae</taxon>
        <taxon>Sorghum</taxon>
    </lineage>
</organism>
<dbReference type="InterPro" id="IPR036574">
    <property type="entry name" value="Scorpion_toxin-like_sf"/>
</dbReference>
<dbReference type="EMBL" id="CM000769">
    <property type="protein sequence ID" value="OQU76868.1"/>
    <property type="molecule type" value="Genomic_DNA"/>
</dbReference>
<gene>
    <name evidence="2" type="ORF">SORBI_3010G225251</name>
</gene>
<evidence type="ECO:0000313" key="3">
    <source>
        <dbReference type="Proteomes" id="UP000000768"/>
    </source>
</evidence>
<keyword evidence="1" id="KW-0732">Signal</keyword>
<dbReference type="InParanoid" id="A0A1W0VUA1"/>